<protein>
    <submittedName>
        <fullName evidence="1">Uncharacterized protein</fullName>
    </submittedName>
</protein>
<dbReference type="AlphaFoldDB" id="X0Z197"/>
<organism evidence="1">
    <name type="scientific">marine sediment metagenome</name>
    <dbReference type="NCBI Taxonomy" id="412755"/>
    <lineage>
        <taxon>unclassified sequences</taxon>
        <taxon>metagenomes</taxon>
        <taxon>ecological metagenomes</taxon>
    </lineage>
</organism>
<proteinExistence type="predicted"/>
<comment type="caution">
    <text evidence="1">The sequence shown here is derived from an EMBL/GenBank/DDBJ whole genome shotgun (WGS) entry which is preliminary data.</text>
</comment>
<sequence length="49" mass="5775">MMSHKKIKPEKVEEYALLFETNPDAKELDKGLIKLNNKWDKLEGEESQK</sequence>
<accession>X0Z197</accession>
<reference evidence="1" key="1">
    <citation type="journal article" date="2014" name="Front. Microbiol.">
        <title>High frequency of phylogenetically diverse reductive dehalogenase-homologous genes in deep subseafloor sedimentary metagenomes.</title>
        <authorList>
            <person name="Kawai M."/>
            <person name="Futagami T."/>
            <person name="Toyoda A."/>
            <person name="Takaki Y."/>
            <person name="Nishi S."/>
            <person name="Hori S."/>
            <person name="Arai W."/>
            <person name="Tsubouchi T."/>
            <person name="Morono Y."/>
            <person name="Uchiyama I."/>
            <person name="Ito T."/>
            <person name="Fujiyama A."/>
            <person name="Inagaki F."/>
            <person name="Takami H."/>
        </authorList>
    </citation>
    <scope>NUCLEOTIDE SEQUENCE</scope>
    <source>
        <strain evidence="1">Expedition CK06-06</strain>
    </source>
</reference>
<evidence type="ECO:0000313" key="1">
    <source>
        <dbReference type="EMBL" id="GAG54278.1"/>
    </source>
</evidence>
<name>X0Z197_9ZZZZ</name>
<gene>
    <name evidence="1" type="ORF">S01H4_16277</name>
</gene>
<dbReference type="EMBL" id="BART01007131">
    <property type="protein sequence ID" value="GAG54278.1"/>
    <property type="molecule type" value="Genomic_DNA"/>
</dbReference>